<keyword evidence="2" id="KW-1185">Reference proteome</keyword>
<accession>A0ABU3B265</accession>
<comment type="caution">
    <text evidence="1">The sequence shown here is derived from an EMBL/GenBank/DDBJ whole genome shotgun (WGS) entry which is preliminary data.</text>
</comment>
<name>A0ABU3B265_9ACTN</name>
<organism evidence="1 2">
    <name type="scientific">Streptomyces lancefieldiae</name>
    <dbReference type="NCBI Taxonomy" id="3075520"/>
    <lineage>
        <taxon>Bacteria</taxon>
        <taxon>Bacillati</taxon>
        <taxon>Actinomycetota</taxon>
        <taxon>Actinomycetes</taxon>
        <taxon>Kitasatosporales</taxon>
        <taxon>Streptomycetaceae</taxon>
        <taxon>Streptomyces</taxon>
    </lineage>
</organism>
<protein>
    <submittedName>
        <fullName evidence="1">Uncharacterized protein</fullName>
    </submittedName>
</protein>
<evidence type="ECO:0000313" key="2">
    <source>
        <dbReference type="Proteomes" id="UP001180724"/>
    </source>
</evidence>
<gene>
    <name evidence="1" type="ORF">RM812_39910</name>
</gene>
<reference evidence="1" key="1">
    <citation type="submission" date="2024-05" db="EMBL/GenBank/DDBJ databases">
        <title>30 novel species of actinomycetes from the DSMZ collection.</title>
        <authorList>
            <person name="Nouioui I."/>
        </authorList>
    </citation>
    <scope>NUCLEOTIDE SEQUENCE</scope>
    <source>
        <strain evidence="1">DSM 40712</strain>
    </source>
</reference>
<dbReference type="RefSeq" id="WP_311585548.1">
    <property type="nucleotide sequence ID" value="NZ_JAVRFH010000113.1"/>
</dbReference>
<sequence>MTSAESGGSDPVTSDSPELAFTARALKDRGLITMSRKNGGWQAEITDVGRFYLEHESSRPPRASPS</sequence>
<evidence type="ECO:0000313" key="1">
    <source>
        <dbReference type="EMBL" id="MDT0616263.1"/>
    </source>
</evidence>
<dbReference type="Proteomes" id="UP001180724">
    <property type="component" value="Unassembled WGS sequence"/>
</dbReference>
<dbReference type="EMBL" id="JAVRFH010000113">
    <property type="protein sequence ID" value="MDT0616263.1"/>
    <property type="molecule type" value="Genomic_DNA"/>
</dbReference>
<proteinExistence type="predicted"/>